<dbReference type="Gene3D" id="3.60.140.10">
    <property type="entry name" value="CNF1/YfiH-like putative cysteine hydrolases"/>
    <property type="match status" value="1"/>
</dbReference>
<evidence type="ECO:0000313" key="12">
    <source>
        <dbReference type="Proteomes" id="UP000231056"/>
    </source>
</evidence>
<proteinExistence type="inferred from homology"/>
<dbReference type="InterPro" id="IPR011324">
    <property type="entry name" value="Cytotoxic_necrot_fac-like_cat"/>
</dbReference>
<accession>A0A2M6IUW2</accession>
<evidence type="ECO:0000256" key="1">
    <source>
        <dbReference type="ARBA" id="ARBA00000553"/>
    </source>
</evidence>
<dbReference type="GO" id="GO:0016787">
    <property type="term" value="F:hydrolase activity"/>
    <property type="evidence" value="ECO:0007669"/>
    <property type="project" value="UniProtKB-KW"/>
</dbReference>
<evidence type="ECO:0000256" key="4">
    <source>
        <dbReference type="ARBA" id="ARBA00022723"/>
    </source>
</evidence>
<evidence type="ECO:0000256" key="9">
    <source>
        <dbReference type="ARBA" id="ARBA00049893"/>
    </source>
</evidence>
<dbReference type="SUPFAM" id="SSF64438">
    <property type="entry name" value="CNF1/YfiH-like putative cysteine hydrolases"/>
    <property type="match status" value="1"/>
</dbReference>
<comment type="catalytic activity">
    <reaction evidence="1">
        <text>inosine + phosphate = alpha-D-ribose 1-phosphate + hypoxanthine</text>
        <dbReference type="Rhea" id="RHEA:27646"/>
        <dbReference type="ChEBI" id="CHEBI:17368"/>
        <dbReference type="ChEBI" id="CHEBI:17596"/>
        <dbReference type="ChEBI" id="CHEBI:43474"/>
        <dbReference type="ChEBI" id="CHEBI:57720"/>
        <dbReference type="EC" id="2.4.2.1"/>
    </reaction>
    <physiologicalReaction direction="left-to-right" evidence="1">
        <dbReference type="Rhea" id="RHEA:27647"/>
    </physiologicalReaction>
</comment>
<evidence type="ECO:0000256" key="7">
    <source>
        <dbReference type="ARBA" id="ARBA00047989"/>
    </source>
</evidence>
<protein>
    <recommendedName>
        <fullName evidence="10">Purine nucleoside phosphorylase</fullName>
    </recommendedName>
</protein>
<name>A0A2M6IUW2_9BACT</name>
<comment type="catalytic activity">
    <reaction evidence="8">
        <text>adenosine + phosphate = alpha-D-ribose 1-phosphate + adenine</text>
        <dbReference type="Rhea" id="RHEA:27642"/>
        <dbReference type="ChEBI" id="CHEBI:16335"/>
        <dbReference type="ChEBI" id="CHEBI:16708"/>
        <dbReference type="ChEBI" id="CHEBI:43474"/>
        <dbReference type="ChEBI" id="CHEBI:57720"/>
        <dbReference type="EC" id="2.4.2.1"/>
    </reaction>
    <physiologicalReaction direction="left-to-right" evidence="8">
        <dbReference type="Rhea" id="RHEA:27643"/>
    </physiologicalReaction>
</comment>
<comment type="caution">
    <text evidence="11">The sequence shown here is derived from an EMBL/GenBank/DDBJ whole genome shotgun (WGS) entry which is preliminary data.</text>
</comment>
<dbReference type="PANTHER" id="PTHR30616:SF2">
    <property type="entry name" value="PURINE NUCLEOSIDE PHOSPHORYLASE LACC1"/>
    <property type="match status" value="1"/>
</dbReference>
<dbReference type="AlphaFoldDB" id="A0A2M6IUW2"/>
<evidence type="ECO:0000256" key="8">
    <source>
        <dbReference type="ARBA" id="ARBA00048968"/>
    </source>
</evidence>
<dbReference type="InterPro" id="IPR038371">
    <property type="entry name" value="Cu_polyphenol_OxRdtase_sf"/>
</dbReference>
<evidence type="ECO:0000256" key="10">
    <source>
        <dbReference type="RuleBase" id="RU361274"/>
    </source>
</evidence>
<sequence>MYKFEQYQFKSSLFDQNTIHGFGTKAYGDAKKNLRSFIQPYQTHGTTIEHINSTGLAKEYSQSPPNADGLITNIPNITLSVMTADCVPIIYSDSTKGIIGITHGGWKGTLSNISEIMISKFISLGSKVGDIKVAIGPAIGTCCYEVSDNIASRYKSNFGSSVVDSFKINLMRANYISLLRTGLLPSNIDRGFFCTSCQSNKFWSYRRDGGIIGEMISYVKLKFMS</sequence>
<dbReference type="Pfam" id="PF02578">
    <property type="entry name" value="Cu-oxidase_4"/>
    <property type="match status" value="1"/>
</dbReference>
<dbReference type="EMBL" id="PCVM01000038">
    <property type="protein sequence ID" value="PIQ73607.1"/>
    <property type="molecule type" value="Genomic_DNA"/>
</dbReference>
<evidence type="ECO:0000256" key="2">
    <source>
        <dbReference type="ARBA" id="ARBA00007353"/>
    </source>
</evidence>
<evidence type="ECO:0000256" key="6">
    <source>
        <dbReference type="ARBA" id="ARBA00022833"/>
    </source>
</evidence>
<dbReference type="NCBIfam" id="TIGR00726">
    <property type="entry name" value="peptidoglycan editing factor PgeF"/>
    <property type="match status" value="1"/>
</dbReference>
<organism evidence="11 12">
    <name type="scientific">Candidatus Roizmanbacteria bacterium CG11_big_fil_rev_8_21_14_0_20_36_8</name>
    <dbReference type="NCBI Taxonomy" id="1974856"/>
    <lineage>
        <taxon>Bacteria</taxon>
        <taxon>Candidatus Roizmaniibacteriota</taxon>
    </lineage>
</organism>
<evidence type="ECO:0000313" key="11">
    <source>
        <dbReference type="EMBL" id="PIQ73607.1"/>
    </source>
</evidence>
<gene>
    <name evidence="11" type="ORF">COV58_01630</name>
</gene>
<comment type="similarity">
    <text evidence="2 10">Belongs to the purine nucleoside phosphorylase YfiH/LACC1 family.</text>
</comment>
<dbReference type="GO" id="GO:0017061">
    <property type="term" value="F:S-methyl-5-thioadenosine phosphorylase activity"/>
    <property type="evidence" value="ECO:0007669"/>
    <property type="project" value="UniProtKB-EC"/>
</dbReference>
<keyword evidence="4" id="KW-0479">Metal-binding</keyword>
<dbReference type="CDD" id="cd16833">
    <property type="entry name" value="YfiH"/>
    <property type="match status" value="1"/>
</dbReference>
<comment type="catalytic activity">
    <reaction evidence="7">
        <text>adenosine + H2O + H(+) = inosine + NH4(+)</text>
        <dbReference type="Rhea" id="RHEA:24408"/>
        <dbReference type="ChEBI" id="CHEBI:15377"/>
        <dbReference type="ChEBI" id="CHEBI:15378"/>
        <dbReference type="ChEBI" id="CHEBI:16335"/>
        <dbReference type="ChEBI" id="CHEBI:17596"/>
        <dbReference type="ChEBI" id="CHEBI:28938"/>
        <dbReference type="EC" id="3.5.4.4"/>
    </reaction>
    <physiologicalReaction direction="left-to-right" evidence="7">
        <dbReference type="Rhea" id="RHEA:24409"/>
    </physiologicalReaction>
</comment>
<dbReference type="PANTHER" id="PTHR30616">
    <property type="entry name" value="UNCHARACTERIZED PROTEIN YFIH"/>
    <property type="match status" value="1"/>
</dbReference>
<reference evidence="11 12" key="1">
    <citation type="submission" date="2017-09" db="EMBL/GenBank/DDBJ databases">
        <title>Depth-based differentiation of microbial function through sediment-hosted aquifers and enrichment of novel symbionts in the deep terrestrial subsurface.</title>
        <authorList>
            <person name="Probst A.J."/>
            <person name="Ladd B."/>
            <person name="Jarett J.K."/>
            <person name="Geller-Mcgrath D.E."/>
            <person name="Sieber C.M."/>
            <person name="Emerson J.B."/>
            <person name="Anantharaman K."/>
            <person name="Thomas B.C."/>
            <person name="Malmstrom R."/>
            <person name="Stieglmeier M."/>
            <person name="Klingl A."/>
            <person name="Woyke T."/>
            <person name="Ryan C.M."/>
            <person name="Banfield J.F."/>
        </authorList>
    </citation>
    <scope>NUCLEOTIDE SEQUENCE [LARGE SCALE GENOMIC DNA]</scope>
    <source>
        <strain evidence="11">CG11_big_fil_rev_8_21_14_0_20_36_8</strain>
    </source>
</reference>
<keyword evidence="3" id="KW-0808">Transferase</keyword>
<evidence type="ECO:0000256" key="5">
    <source>
        <dbReference type="ARBA" id="ARBA00022801"/>
    </source>
</evidence>
<dbReference type="Proteomes" id="UP000231056">
    <property type="component" value="Unassembled WGS sequence"/>
</dbReference>
<keyword evidence="6" id="KW-0862">Zinc</keyword>
<dbReference type="InterPro" id="IPR003730">
    <property type="entry name" value="Cu_polyphenol_OxRdtase"/>
</dbReference>
<keyword evidence="5" id="KW-0378">Hydrolase</keyword>
<comment type="catalytic activity">
    <reaction evidence="9">
        <text>S-methyl-5'-thioadenosine + phosphate = 5-(methylsulfanyl)-alpha-D-ribose 1-phosphate + adenine</text>
        <dbReference type="Rhea" id="RHEA:11852"/>
        <dbReference type="ChEBI" id="CHEBI:16708"/>
        <dbReference type="ChEBI" id="CHEBI:17509"/>
        <dbReference type="ChEBI" id="CHEBI:43474"/>
        <dbReference type="ChEBI" id="CHEBI:58533"/>
        <dbReference type="EC" id="2.4.2.28"/>
    </reaction>
    <physiologicalReaction direction="left-to-right" evidence="9">
        <dbReference type="Rhea" id="RHEA:11853"/>
    </physiologicalReaction>
</comment>
<evidence type="ECO:0000256" key="3">
    <source>
        <dbReference type="ARBA" id="ARBA00022679"/>
    </source>
</evidence>
<dbReference type="GO" id="GO:0005507">
    <property type="term" value="F:copper ion binding"/>
    <property type="evidence" value="ECO:0007669"/>
    <property type="project" value="TreeGrafter"/>
</dbReference>